<dbReference type="InterPro" id="IPR009080">
    <property type="entry name" value="tRNAsynth_Ia_anticodon-bd"/>
</dbReference>
<proteinExistence type="predicted"/>
<keyword evidence="7" id="KW-1185">Reference proteome</keyword>
<dbReference type="EMBL" id="BONY01000012">
    <property type="protein sequence ID" value="GIH04436.1"/>
    <property type="molecule type" value="Genomic_DNA"/>
</dbReference>
<gene>
    <name evidence="6" type="ORF">Rhe02_25030</name>
</gene>
<keyword evidence="3" id="KW-0067">ATP-binding</keyword>
<dbReference type="Gene3D" id="1.20.120.1910">
    <property type="entry name" value="Cysteine-tRNA ligase, C-terminal anti-codon recognition domain"/>
    <property type="match status" value="1"/>
</dbReference>
<dbReference type="InterPro" id="IPR056411">
    <property type="entry name" value="CysS_C"/>
</dbReference>
<name>A0A8J3VFS9_9ACTN</name>
<dbReference type="GO" id="GO:0005524">
    <property type="term" value="F:ATP binding"/>
    <property type="evidence" value="ECO:0007669"/>
    <property type="project" value="UniProtKB-KW"/>
</dbReference>
<dbReference type="Pfam" id="PF23493">
    <property type="entry name" value="CysS_C"/>
    <property type="match status" value="1"/>
</dbReference>
<evidence type="ECO:0000256" key="1">
    <source>
        <dbReference type="ARBA" id="ARBA00022598"/>
    </source>
</evidence>
<evidence type="ECO:0000313" key="6">
    <source>
        <dbReference type="EMBL" id="GIH04436.1"/>
    </source>
</evidence>
<accession>A0A8J3VFS9</accession>
<dbReference type="GO" id="GO:0004812">
    <property type="term" value="F:aminoacyl-tRNA ligase activity"/>
    <property type="evidence" value="ECO:0007669"/>
    <property type="project" value="InterPro"/>
</dbReference>
<protein>
    <recommendedName>
        <fullName evidence="5">Cysteinyl-tRNA ligase anticodon binding domain-containing protein</fullName>
    </recommendedName>
</protein>
<reference evidence="6" key="1">
    <citation type="submission" date="2021-01" db="EMBL/GenBank/DDBJ databases">
        <title>Whole genome shotgun sequence of Rhizocola hellebori NBRC 109834.</title>
        <authorList>
            <person name="Komaki H."/>
            <person name="Tamura T."/>
        </authorList>
    </citation>
    <scope>NUCLEOTIDE SEQUENCE</scope>
    <source>
        <strain evidence="6">NBRC 109834</strain>
    </source>
</reference>
<organism evidence="6 7">
    <name type="scientific">Rhizocola hellebori</name>
    <dbReference type="NCBI Taxonomy" id="1392758"/>
    <lineage>
        <taxon>Bacteria</taxon>
        <taxon>Bacillati</taxon>
        <taxon>Actinomycetota</taxon>
        <taxon>Actinomycetes</taxon>
        <taxon>Micromonosporales</taxon>
        <taxon>Micromonosporaceae</taxon>
        <taxon>Rhizocola</taxon>
    </lineage>
</organism>
<dbReference type="AlphaFoldDB" id="A0A8J3VFS9"/>
<sequence>MTKLLVIMGSGETTPTMIKPHRQIFDALPQPARAVLLDTPYGFQLNADEISARTVGYFRQSVGRNVEVVSWRKEPPPGLERERALAALRQANWIFAGPGSPTYALRQWFGSELPTLMTSADALIFASAAALTLGSHTIPVYEIYKAGEQPRWEPGLNLFEQLTGVPAVVIPHYDNAEGGHHDTRYCYLGEPRLSYLEQQLPQGAVIIGVDEHTALICDLEAQTASVVGNGGLTLRRNGSSTRYESGSVLPLSLDSPTGVALAAPAQPEKPPQPALTSVRAVADDLDAKFSTALSAGDLDGCVATVLELEQAITDWTADTLASDDADHARGMLRGMVVRLGTVAGTAVPFIQTLVQLREQARAKRDFAASDQLRDALADGGVEVRDTPEGPQWTLSQT</sequence>
<evidence type="ECO:0000256" key="4">
    <source>
        <dbReference type="SAM" id="MobiDB-lite"/>
    </source>
</evidence>
<feature type="region of interest" description="Disordered" evidence="4">
    <location>
        <begin position="377"/>
        <end position="397"/>
    </location>
</feature>
<dbReference type="RefSeq" id="WP_203908310.1">
    <property type="nucleotide sequence ID" value="NZ_BONY01000012.1"/>
</dbReference>
<evidence type="ECO:0000256" key="3">
    <source>
        <dbReference type="ARBA" id="ARBA00022840"/>
    </source>
</evidence>
<dbReference type="SUPFAM" id="SSF47323">
    <property type="entry name" value="Anticodon-binding domain of a subclass of class I aminoacyl-tRNA synthetases"/>
    <property type="match status" value="1"/>
</dbReference>
<feature type="compositionally biased region" description="Basic and acidic residues" evidence="4">
    <location>
        <begin position="377"/>
        <end position="387"/>
    </location>
</feature>
<keyword evidence="1" id="KW-0436">Ligase</keyword>
<keyword evidence="2" id="KW-0547">Nucleotide-binding</keyword>
<dbReference type="Gene3D" id="3.40.50.880">
    <property type="match status" value="1"/>
</dbReference>
<dbReference type="Proteomes" id="UP000612899">
    <property type="component" value="Unassembled WGS sequence"/>
</dbReference>
<evidence type="ECO:0000256" key="2">
    <source>
        <dbReference type="ARBA" id="ARBA00022741"/>
    </source>
</evidence>
<dbReference type="InterPro" id="IPR029062">
    <property type="entry name" value="Class_I_gatase-like"/>
</dbReference>
<evidence type="ECO:0000259" key="5">
    <source>
        <dbReference type="Pfam" id="PF23493"/>
    </source>
</evidence>
<comment type="caution">
    <text evidence="6">The sequence shown here is derived from an EMBL/GenBank/DDBJ whole genome shotgun (WGS) entry which is preliminary data.</text>
</comment>
<feature type="domain" description="Cysteinyl-tRNA ligase anticodon binding" evidence="5">
    <location>
        <begin position="351"/>
        <end position="392"/>
    </location>
</feature>
<dbReference type="GO" id="GO:0006418">
    <property type="term" value="P:tRNA aminoacylation for protein translation"/>
    <property type="evidence" value="ECO:0007669"/>
    <property type="project" value="InterPro"/>
</dbReference>
<evidence type="ECO:0000313" key="7">
    <source>
        <dbReference type="Proteomes" id="UP000612899"/>
    </source>
</evidence>